<gene>
    <name evidence="1" type="ORF">ALQ37_101802</name>
</gene>
<organism evidence="1 2">
    <name type="scientific">Pseudomonas syringae pv. aptata</name>
    <dbReference type="NCBI Taxonomy" id="83167"/>
    <lineage>
        <taxon>Bacteria</taxon>
        <taxon>Pseudomonadati</taxon>
        <taxon>Pseudomonadota</taxon>
        <taxon>Gammaproteobacteria</taxon>
        <taxon>Pseudomonadales</taxon>
        <taxon>Pseudomonadaceae</taxon>
        <taxon>Pseudomonas</taxon>
        <taxon>Pseudomonas syringae</taxon>
    </lineage>
</organism>
<evidence type="ECO:0000313" key="2">
    <source>
        <dbReference type="Proteomes" id="UP000274541"/>
    </source>
</evidence>
<dbReference type="Proteomes" id="UP000274541">
    <property type="component" value="Unassembled WGS sequence"/>
</dbReference>
<proteinExistence type="predicted"/>
<dbReference type="EMBL" id="RBPX01000112">
    <property type="protein sequence ID" value="RMO68074.1"/>
    <property type="molecule type" value="Genomic_DNA"/>
</dbReference>
<name>A0A0N8T873_PSEAP</name>
<accession>A0A0N8T873</accession>
<reference evidence="1 2" key="1">
    <citation type="submission" date="2018-08" db="EMBL/GenBank/DDBJ databases">
        <title>Recombination of ecologically and evolutionarily significant loci maintains genetic cohesion in the Pseudomonas syringae species complex.</title>
        <authorList>
            <person name="Dillon M."/>
            <person name="Thakur S."/>
            <person name="Almeida R.N.D."/>
            <person name="Weir B.S."/>
            <person name="Guttman D.S."/>
        </authorList>
    </citation>
    <scope>NUCLEOTIDE SEQUENCE [LARGE SCALE GENOMIC DNA]</scope>
    <source>
        <strain evidence="1 2">ICMP 4388</strain>
    </source>
</reference>
<sequence length="55" mass="6262">MVSDCLVESTLNLFVLFAVFQRDYSCKFCAIVNGVTVNTCTDFPAKKERQRWAVP</sequence>
<protein>
    <submittedName>
        <fullName evidence="1">Uncharacterized protein</fullName>
    </submittedName>
</protein>
<comment type="caution">
    <text evidence="1">The sequence shown here is derived from an EMBL/GenBank/DDBJ whole genome shotgun (WGS) entry which is preliminary data.</text>
</comment>
<dbReference type="AlphaFoldDB" id="A0A0N8T873"/>
<evidence type="ECO:0000313" key="1">
    <source>
        <dbReference type="EMBL" id="RMO68074.1"/>
    </source>
</evidence>